<organism evidence="1 2">
    <name type="scientific">Catenulispora subtropica</name>
    <dbReference type="NCBI Taxonomy" id="450798"/>
    <lineage>
        <taxon>Bacteria</taxon>
        <taxon>Bacillati</taxon>
        <taxon>Actinomycetota</taxon>
        <taxon>Actinomycetes</taxon>
        <taxon>Catenulisporales</taxon>
        <taxon>Catenulisporaceae</taxon>
        <taxon>Catenulispora</taxon>
    </lineage>
</organism>
<dbReference type="InterPro" id="IPR036388">
    <property type="entry name" value="WH-like_DNA-bd_sf"/>
</dbReference>
<dbReference type="EMBL" id="BAAAQM010000044">
    <property type="protein sequence ID" value="GAA1990701.1"/>
    <property type="molecule type" value="Genomic_DNA"/>
</dbReference>
<dbReference type="Proteomes" id="UP001499854">
    <property type="component" value="Unassembled WGS sequence"/>
</dbReference>
<protein>
    <submittedName>
        <fullName evidence="1">Uncharacterized protein</fullName>
    </submittedName>
</protein>
<keyword evidence="2" id="KW-1185">Reference proteome</keyword>
<dbReference type="RefSeq" id="WP_344660741.1">
    <property type="nucleotide sequence ID" value="NZ_BAAAQM010000044.1"/>
</dbReference>
<dbReference type="Gene3D" id="1.10.10.10">
    <property type="entry name" value="Winged helix-like DNA-binding domain superfamily/Winged helix DNA-binding domain"/>
    <property type="match status" value="1"/>
</dbReference>
<dbReference type="SUPFAM" id="SSF46894">
    <property type="entry name" value="C-terminal effector domain of the bipartite response regulators"/>
    <property type="match status" value="1"/>
</dbReference>
<dbReference type="InterPro" id="IPR016032">
    <property type="entry name" value="Sig_transdc_resp-reg_C-effctor"/>
</dbReference>
<evidence type="ECO:0000313" key="2">
    <source>
        <dbReference type="Proteomes" id="UP001499854"/>
    </source>
</evidence>
<evidence type="ECO:0000313" key="1">
    <source>
        <dbReference type="EMBL" id="GAA1990701.1"/>
    </source>
</evidence>
<gene>
    <name evidence="1" type="ORF">GCM10009838_62450</name>
</gene>
<sequence length="156" mass="17371">MHDSATWSRHLEPEYAGTLDNLVSGMTDRANAHRLGVSERTVQRRIRELMDWSGSGNRMQLGRHAALAGLAGASSPVDAADLTESYMFGDRPPRCGRYPDADARHLLRLLLVDAAADRLLGLSPRSVERRVHELMTLAGARSRAQLGWRATWRGWI</sequence>
<accession>A0ABP5E8I6</accession>
<reference evidence="2" key="1">
    <citation type="journal article" date="2019" name="Int. J. Syst. Evol. Microbiol.">
        <title>The Global Catalogue of Microorganisms (GCM) 10K type strain sequencing project: providing services to taxonomists for standard genome sequencing and annotation.</title>
        <authorList>
            <consortium name="The Broad Institute Genomics Platform"/>
            <consortium name="The Broad Institute Genome Sequencing Center for Infectious Disease"/>
            <person name="Wu L."/>
            <person name="Ma J."/>
        </authorList>
    </citation>
    <scope>NUCLEOTIDE SEQUENCE [LARGE SCALE GENOMIC DNA]</scope>
    <source>
        <strain evidence="2">JCM 16013</strain>
    </source>
</reference>
<comment type="caution">
    <text evidence="1">The sequence shown here is derived from an EMBL/GenBank/DDBJ whole genome shotgun (WGS) entry which is preliminary data.</text>
</comment>
<name>A0ABP5E8I6_9ACTN</name>
<proteinExistence type="predicted"/>